<evidence type="ECO:0000313" key="3">
    <source>
        <dbReference type="Proteomes" id="UP001431010"/>
    </source>
</evidence>
<dbReference type="Proteomes" id="UP001431010">
    <property type="component" value="Chromosome"/>
</dbReference>
<proteinExistence type="predicted"/>
<feature type="transmembrane region" description="Helical" evidence="1">
    <location>
        <begin position="5"/>
        <end position="25"/>
    </location>
</feature>
<feature type="transmembrane region" description="Helical" evidence="1">
    <location>
        <begin position="72"/>
        <end position="91"/>
    </location>
</feature>
<dbReference type="PANTHER" id="PTHR40078">
    <property type="entry name" value="INTEGRAL MEMBRANE PROTEIN-RELATED"/>
    <property type="match status" value="1"/>
</dbReference>
<accession>A0ABY3R8N7</accession>
<sequence>MTLRLFIYLAGCITFSVGAYCYIYSHLGTDPLDVLALGLRTHLPVTVGMVQTAVAVVCLAGTAVLTSRRPLLSPLLTFFLCGNLIDLLLHVELGPFLAINPLSFMVLGTMLCAYGSALIIMSGFGIRAIDLLAIAIVKRWSAPFWLAKGSLEALLLGSGYLLGGPVGIGTLSFMVLVNGLIQPMMWGNGRLFNLPNFGLPPEQVTSST</sequence>
<dbReference type="InterPro" id="IPR038750">
    <property type="entry name" value="YczE/YyaS-like"/>
</dbReference>
<organism evidence="2 3">
    <name type="scientific">Bradyrhizobium ontarionense</name>
    <dbReference type="NCBI Taxonomy" id="2898149"/>
    <lineage>
        <taxon>Bacteria</taxon>
        <taxon>Pseudomonadati</taxon>
        <taxon>Pseudomonadota</taxon>
        <taxon>Alphaproteobacteria</taxon>
        <taxon>Hyphomicrobiales</taxon>
        <taxon>Nitrobacteraceae</taxon>
        <taxon>Bradyrhizobium</taxon>
    </lineage>
</organism>
<keyword evidence="3" id="KW-1185">Reference proteome</keyword>
<feature type="transmembrane region" description="Helical" evidence="1">
    <location>
        <begin position="97"/>
        <end position="121"/>
    </location>
</feature>
<evidence type="ECO:0000256" key="1">
    <source>
        <dbReference type="SAM" id="Phobius"/>
    </source>
</evidence>
<protein>
    <recommendedName>
        <fullName evidence="4">YitT family protein</fullName>
    </recommendedName>
</protein>
<gene>
    <name evidence="2" type="ORF">LQG66_29420</name>
</gene>
<name>A0ABY3R8N7_9BRAD</name>
<evidence type="ECO:0008006" key="4">
    <source>
        <dbReference type="Google" id="ProtNLM"/>
    </source>
</evidence>
<reference evidence="2" key="1">
    <citation type="journal article" date="2024" name="Antonie Van Leeuwenhoek">
        <title>Bradyrhizobium ontarionense sp. nov., a novel bacterial symbiont isolated from Aeschynomene indica (Indian jointvetch), harbours photosynthesis, nitrogen fixation and nitrous oxide (N2O) reductase genes.</title>
        <authorList>
            <person name="Bromfield E.S.P."/>
            <person name="Cloutier S."/>
        </authorList>
    </citation>
    <scope>NUCLEOTIDE SEQUENCE</scope>
    <source>
        <strain evidence="2">A19</strain>
    </source>
</reference>
<feature type="transmembrane region" description="Helical" evidence="1">
    <location>
        <begin position="45"/>
        <end position="65"/>
    </location>
</feature>
<dbReference type="RefSeq" id="WP_231319337.1">
    <property type="nucleotide sequence ID" value="NZ_CP088156.1"/>
</dbReference>
<keyword evidence="1" id="KW-1133">Transmembrane helix</keyword>
<dbReference type="EMBL" id="CP088156">
    <property type="protein sequence ID" value="UFZ03314.1"/>
    <property type="molecule type" value="Genomic_DNA"/>
</dbReference>
<evidence type="ECO:0000313" key="2">
    <source>
        <dbReference type="EMBL" id="UFZ03314.1"/>
    </source>
</evidence>
<dbReference type="PANTHER" id="PTHR40078:SF1">
    <property type="entry name" value="INTEGRAL MEMBRANE PROTEIN"/>
    <property type="match status" value="1"/>
</dbReference>
<dbReference type="Pfam" id="PF19700">
    <property type="entry name" value="DUF6198"/>
    <property type="match status" value="1"/>
</dbReference>
<feature type="transmembrane region" description="Helical" evidence="1">
    <location>
        <begin position="159"/>
        <end position="181"/>
    </location>
</feature>
<keyword evidence="1" id="KW-0472">Membrane</keyword>
<keyword evidence="1" id="KW-0812">Transmembrane</keyword>